<evidence type="ECO:0000313" key="3">
    <source>
        <dbReference type="Proteomes" id="UP000239406"/>
    </source>
</evidence>
<dbReference type="Pfam" id="PF03721">
    <property type="entry name" value="UDPG_MGDP_dh_N"/>
    <property type="match status" value="1"/>
</dbReference>
<feature type="domain" description="UDP-glucose/GDP-mannose dehydrogenase N-terminal" evidence="1">
    <location>
        <begin position="2"/>
        <end position="35"/>
    </location>
</feature>
<sequence length="35" mass="3590">MKKIAVVGTGYVGLSNAVLLSQHHAVVALDIDAAK</sequence>
<dbReference type="InterPro" id="IPR036291">
    <property type="entry name" value="NAD(P)-bd_dom_sf"/>
</dbReference>
<proteinExistence type="predicted"/>
<dbReference type="Proteomes" id="UP000239406">
    <property type="component" value="Unassembled WGS sequence"/>
</dbReference>
<protein>
    <recommendedName>
        <fullName evidence="1">UDP-glucose/GDP-mannose dehydrogenase N-terminal domain-containing protein</fullName>
    </recommendedName>
</protein>
<dbReference type="GO" id="GO:0051287">
    <property type="term" value="F:NAD binding"/>
    <property type="evidence" value="ECO:0007669"/>
    <property type="project" value="InterPro"/>
</dbReference>
<reference evidence="2 3" key="1">
    <citation type="submission" date="2018-02" db="EMBL/GenBank/DDBJ databases">
        <title>Reclassifiation of [Polyangium] brachysporum DSM 7029 as Guopingzhaonella breviflexa gen. nov., sp. nov., a member of the family Comamonadaceae.</title>
        <authorList>
            <person name="Tang B."/>
        </authorList>
    </citation>
    <scope>NUCLEOTIDE SEQUENCE [LARGE SCALE GENOMIC DNA]</scope>
    <source>
        <strain evidence="2 3">DSM 15344</strain>
    </source>
</reference>
<dbReference type="SUPFAM" id="SSF51735">
    <property type="entry name" value="NAD(P)-binding Rossmann-fold domains"/>
    <property type="match status" value="1"/>
</dbReference>
<dbReference type="EMBL" id="PSNY01000010">
    <property type="protein sequence ID" value="PPE69732.1"/>
    <property type="molecule type" value="Genomic_DNA"/>
</dbReference>
<comment type="caution">
    <text evidence="2">The sequence shown here is derived from an EMBL/GenBank/DDBJ whole genome shotgun (WGS) entry which is preliminary data.</text>
</comment>
<feature type="non-terminal residue" evidence="2">
    <location>
        <position position="35"/>
    </location>
</feature>
<dbReference type="Gene3D" id="3.40.50.720">
    <property type="entry name" value="NAD(P)-binding Rossmann-like Domain"/>
    <property type="match status" value="1"/>
</dbReference>
<organism evidence="2 3">
    <name type="scientific">Caldimonas thermodepolymerans</name>
    <dbReference type="NCBI Taxonomy" id="215580"/>
    <lineage>
        <taxon>Bacteria</taxon>
        <taxon>Pseudomonadati</taxon>
        <taxon>Pseudomonadota</taxon>
        <taxon>Betaproteobacteria</taxon>
        <taxon>Burkholderiales</taxon>
        <taxon>Sphaerotilaceae</taxon>
        <taxon>Caldimonas</taxon>
    </lineage>
</organism>
<name>A0A2S5T445_9BURK</name>
<keyword evidence="3" id="KW-1185">Reference proteome</keyword>
<gene>
    <name evidence="2" type="ORF">C1702_11105</name>
</gene>
<dbReference type="GO" id="GO:0016616">
    <property type="term" value="F:oxidoreductase activity, acting on the CH-OH group of donors, NAD or NADP as acceptor"/>
    <property type="evidence" value="ECO:0007669"/>
    <property type="project" value="InterPro"/>
</dbReference>
<dbReference type="AlphaFoldDB" id="A0A2S5T445"/>
<evidence type="ECO:0000313" key="2">
    <source>
        <dbReference type="EMBL" id="PPE69732.1"/>
    </source>
</evidence>
<dbReference type="InterPro" id="IPR001732">
    <property type="entry name" value="UDP-Glc/GDP-Man_DH_N"/>
</dbReference>
<evidence type="ECO:0000259" key="1">
    <source>
        <dbReference type="Pfam" id="PF03721"/>
    </source>
</evidence>
<accession>A0A2S5T445</accession>
<dbReference type="RefSeq" id="WP_146079534.1">
    <property type="nucleotide sequence ID" value="NZ_PSNY01000010.1"/>
</dbReference>